<evidence type="ECO:0000256" key="8">
    <source>
        <dbReference type="ARBA" id="ARBA00023180"/>
    </source>
</evidence>
<comment type="subcellular location">
    <subcellularLocation>
        <location evidence="1">Secreted</location>
    </subcellularLocation>
</comment>
<keyword evidence="6" id="KW-0064">Aspartyl protease</keyword>
<dbReference type="KEGG" id="qsa:O6P43_030112"/>
<dbReference type="FunFam" id="2.40.70.10:FF:000050">
    <property type="entry name" value="Aspartic proteinase CDR1"/>
    <property type="match status" value="1"/>
</dbReference>
<feature type="chain" id="PRO_5042156773" evidence="9">
    <location>
        <begin position="30"/>
        <end position="427"/>
    </location>
</feature>
<evidence type="ECO:0000256" key="3">
    <source>
        <dbReference type="ARBA" id="ARBA00022525"/>
    </source>
</evidence>
<proteinExistence type="inferred from homology"/>
<evidence type="ECO:0000259" key="10">
    <source>
        <dbReference type="PROSITE" id="PS51767"/>
    </source>
</evidence>
<dbReference type="Pfam" id="PF14543">
    <property type="entry name" value="TAXi_N"/>
    <property type="match status" value="1"/>
</dbReference>
<accession>A0AAD7PCG2</accession>
<dbReference type="PANTHER" id="PTHR47967">
    <property type="entry name" value="OS07G0603500 PROTEIN-RELATED"/>
    <property type="match status" value="1"/>
</dbReference>
<dbReference type="GO" id="GO:0005576">
    <property type="term" value="C:extracellular region"/>
    <property type="evidence" value="ECO:0007669"/>
    <property type="project" value="UniProtKB-SubCell"/>
</dbReference>
<dbReference type="EMBL" id="JARAOO010000012">
    <property type="protein sequence ID" value="KAJ7949814.1"/>
    <property type="molecule type" value="Genomic_DNA"/>
</dbReference>
<dbReference type="GO" id="GO:0004190">
    <property type="term" value="F:aspartic-type endopeptidase activity"/>
    <property type="evidence" value="ECO:0007669"/>
    <property type="project" value="UniProtKB-KW"/>
</dbReference>
<comment type="caution">
    <text evidence="11">The sequence shown here is derived from an EMBL/GenBank/DDBJ whole genome shotgun (WGS) entry which is preliminary data.</text>
</comment>
<dbReference type="PROSITE" id="PS51767">
    <property type="entry name" value="PEPTIDASE_A1"/>
    <property type="match status" value="1"/>
</dbReference>
<dbReference type="FunFam" id="2.40.70.10:FF:000016">
    <property type="entry name" value="Probable aspartic protease At2g35615"/>
    <property type="match status" value="1"/>
</dbReference>
<dbReference type="InterPro" id="IPR034161">
    <property type="entry name" value="Pepsin-like_plant"/>
</dbReference>
<evidence type="ECO:0000256" key="2">
    <source>
        <dbReference type="ARBA" id="ARBA00007447"/>
    </source>
</evidence>
<dbReference type="Pfam" id="PF14541">
    <property type="entry name" value="TAXi_C"/>
    <property type="match status" value="1"/>
</dbReference>
<feature type="domain" description="Peptidase A1" evidence="10">
    <location>
        <begin position="78"/>
        <end position="420"/>
    </location>
</feature>
<dbReference type="GO" id="GO:0006508">
    <property type="term" value="P:proteolysis"/>
    <property type="evidence" value="ECO:0007669"/>
    <property type="project" value="UniProtKB-KW"/>
</dbReference>
<keyword evidence="4" id="KW-0645">Protease</keyword>
<dbReference type="AlphaFoldDB" id="A0AAD7PCG2"/>
<evidence type="ECO:0000313" key="11">
    <source>
        <dbReference type="EMBL" id="KAJ7949814.1"/>
    </source>
</evidence>
<gene>
    <name evidence="11" type="ORF">O6P43_030112</name>
</gene>
<dbReference type="InterPro" id="IPR051708">
    <property type="entry name" value="Plant_Aspart_Prot_A1"/>
</dbReference>
<name>A0AAD7PCG2_QUISA</name>
<feature type="signal peptide" evidence="9">
    <location>
        <begin position="1"/>
        <end position="29"/>
    </location>
</feature>
<dbReference type="Proteomes" id="UP001163823">
    <property type="component" value="Chromosome 12"/>
</dbReference>
<dbReference type="InterPro" id="IPR021109">
    <property type="entry name" value="Peptidase_aspartic_dom_sf"/>
</dbReference>
<evidence type="ECO:0000256" key="6">
    <source>
        <dbReference type="ARBA" id="ARBA00022750"/>
    </source>
</evidence>
<evidence type="ECO:0000313" key="12">
    <source>
        <dbReference type="Proteomes" id="UP001163823"/>
    </source>
</evidence>
<evidence type="ECO:0000256" key="1">
    <source>
        <dbReference type="ARBA" id="ARBA00004613"/>
    </source>
</evidence>
<dbReference type="InterPro" id="IPR033121">
    <property type="entry name" value="PEPTIDASE_A1"/>
</dbReference>
<organism evidence="11 12">
    <name type="scientific">Quillaja saponaria</name>
    <name type="common">Soap bark tree</name>
    <dbReference type="NCBI Taxonomy" id="32244"/>
    <lineage>
        <taxon>Eukaryota</taxon>
        <taxon>Viridiplantae</taxon>
        <taxon>Streptophyta</taxon>
        <taxon>Embryophyta</taxon>
        <taxon>Tracheophyta</taxon>
        <taxon>Spermatophyta</taxon>
        <taxon>Magnoliopsida</taxon>
        <taxon>eudicotyledons</taxon>
        <taxon>Gunneridae</taxon>
        <taxon>Pentapetalae</taxon>
        <taxon>rosids</taxon>
        <taxon>fabids</taxon>
        <taxon>Fabales</taxon>
        <taxon>Quillajaceae</taxon>
        <taxon>Quillaja</taxon>
    </lineage>
</organism>
<sequence>MTNTATFHTCFVIASILSISLLCLSTTKASNEGFSVELIRHDHPSHSPLMNKAFGRFMRQFNEIDTAQSAITAGKGHHLMKVSFGNPPQDIYGIIDTGSDLVWAQCLPCDNCYKQINPKFDPQKSSTFKEIPCDKSKQCHQLDTAVCSSSNVCNYTYGYGGGSLTQGVLAQEAITFTSTQGQPISYNIVFGCGHNNTGTFNDQEMGLIGLGGGPISLISQLGDSIGGKKFSHCLTPFYTDPHITSKMSFGSGSEVLGDGVVSTTLVAKQDKTPYFVTLEGISVGNTLVPFNNSTQTLSKGNMFIDSGTPPIILPEDFYNRLVVEVRNQIQMEPIENDPELGPQLCYKTDKNLEGPILTAHFDGGADVELTPTQTFIPPPKDGVFCLSMTNTTSDVGIYGNFAQVNYLIGFDLDKGVVSFKQTDCTKQ</sequence>
<keyword evidence="7" id="KW-0378">Hydrolase</keyword>
<keyword evidence="3" id="KW-0964">Secreted</keyword>
<dbReference type="InterPro" id="IPR032799">
    <property type="entry name" value="TAXi_C"/>
</dbReference>
<dbReference type="InterPro" id="IPR032861">
    <property type="entry name" value="TAXi_N"/>
</dbReference>
<dbReference type="SUPFAM" id="SSF50630">
    <property type="entry name" value="Acid proteases"/>
    <property type="match status" value="1"/>
</dbReference>
<dbReference type="PANTHER" id="PTHR47967:SF39">
    <property type="entry name" value="ASPARTYL PROTEASE FAMILY PROTEIN, PUTATIVE-RELATED"/>
    <property type="match status" value="1"/>
</dbReference>
<keyword evidence="5 9" id="KW-0732">Signal</keyword>
<evidence type="ECO:0000256" key="5">
    <source>
        <dbReference type="ARBA" id="ARBA00022729"/>
    </source>
</evidence>
<protein>
    <submittedName>
        <fullName evidence="11">Aspartic proteinase CDR1</fullName>
    </submittedName>
</protein>
<keyword evidence="8" id="KW-0325">Glycoprotein</keyword>
<evidence type="ECO:0000256" key="4">
    <source>
        <dbReference type="ARBA" id="ARBA00022670"/>
    </source>
</evidence>
<reference evidence="11" key="1">
    <citation type="journal article" date="2023" name="Science">
        <title>Elucidation of the pathway for biosynthesis of saponin adjuvants from the soapbark tree.</title>
        <authorList>
            <person name="Reed J."/>
            <person name="Orme A."/>
            <person name="El-Demerdash A."/>
            <person name="Owen C."/>
            <person name="Martin L.B.B."/>
            <person name="Misra R.C."/>
            <person name="Kikuchi S."/>
            <person name="Rejzek M."/>
            <person name="Martin A.C."/>
            <person name="Harkess A."/>
            <person name="Leebens-Mack J."/>
            <person name="Louveau T."/>
            <person name="Stephenson M.J."/>
            <person name="Osbourn A."/>
        </authorList>
    </citation>
    <scope>NUCLEOTIDE SEQUENCE</scope>
    <source>
        <strain evidence="11">S10</strain>
    </source>
</reference>
<evidence type="ECO:0000256" key="7">
    <source>
        <dbReference type="ARBA" id="ARBA00022801"/>
    </source>
</evidence>
<dbReference type="CDD" id="cd05476">
    <property type="entry name" value="pepsin_A_like_plant"/>
    <property type="match status" value="1"/>
</dbReference>
<dbReference type="Gene3D" id="2.40.70.10">
    <property type="entry name" value="Acid Proteases"/>
    <property type="match status" value="2"/>
</dbReference>
<keyword evidence="12" id="KW-1185">Reference proteome</keyword>
<evidence type="ECO:0000256" key="9">
    <source>
        <dbReference type="SAM" id="SignalP"/>
    </source>
</evidence>
<comment type="similarity">
    <text evidence="2">Belongs to the peptidase A1 family.</text>
</comment>